<name>A0A8J4WDX2_9TREM</name>
<dbReference type="EMBL" id="LUCH01008023">
    <property type="protein sequence ID" value="KAF5396489.1"/>
    <property type="molecule type" value="Genomic_DNA"/>
</dbReference>
<feature type="signal peptide" evidence="1">
    <location>
        <begin position="1"/>
        <end position="18"/>
    </location>
</feature>
<reference evidence="2" key="1">
    <citation type="submission" date="2019-05" db="EMBL/GenBank/DDBJ databases">
        <title>Annotation for the trematode Paragonimus heterotremus.</title>
        <authorList>
            <person name="Choi Y.-J."/>
        </authorList>
    </citation>
    <scope>NUCLEOTIDE SEQUENCE</scope>
    <source>
        <strain evidence="2">LC</strain>
    </source>
</reference>
<evidence type="ECO:0000256" key="1">
    <source>
        <dbReference type="SAM" id="SignalP"/>
    </source>
</evidence>
<proteinExistence type="predicted"/>
<feature type="chain" id="PRO_5035240884" evidence="1">
    <location>
        <begin position="19"/>
        <end position="363"/>
    </location>
</feature>
<organism evidence="2 3">
    <name type="scientific">Paragonimus heterotremus</name>
    <dbReference type="NCBI Taxonomy" id="100268"/>
    <lineage>
        <taxon>Eukaryota</taxon>
        <taxon>Metazoa</taxon>
        <taxon>Spiralia</taxon>
        <taxon>Lophotrochozoa</taxon>
        <taxon>Platyhelminthes</taxon>
        <taxon>Trematoda</taxon>
        <taxon>Digenea</taxon>
        <taxon>Plagiorchiida</taxon>
        <taxon>Troglotremata</taxon>
        <taxon>Troglotrematidae</taxon>
        <taxon>Paragonimus</taxon>
    </lineage>
</organism>
<evidence type="ECO:0000313" key="3">
    <source>
        <dbReference type="Proteomes" id="UP000748531"/>
    </source>
</evidence>
<dbReference type="Proteomes" id="UP000748531">
    <property type="component" value="Unassembled WGS sequence"/>
</dbReference>
<dbReference type="AlphaFoldDB" id="A0A8J4WDX2"/>
<protein>
    <submittedName>
        <fullName evidence="2">Uncharacterized protein</fullName>
    </submittedName>
</protein>
<gene>
    <name evidence="2" type="ORF">PHET_10587</name>
</gene>
<evidence type="ECO:0000313" key="2">
    <source>
        <dbReference type="EMBL" id="KAF5396489.1"/>
    </source>
</evidence>
<comment type="caution">
    <text evidence="2">The sequence shown here is derived from an EMBL/GenBank/DDBJ whole genome shotgun (WGS) entry which is preliminary data.</text>
</comment>
<keyword evidence="3" id="KW-1185">Reference proteome</keyword>
<keyword evidence="1" id="KW-0732">Signal</keyword>
<dbReference type="OrthoDB" id="10535837at2759"/>
<accession>A0A8J4WDX2</accession>
<sequence length="363" mass="40026">MFASFFCFFSIVVTVPDATDQCELVSTNQLTRTLDFVTDLLSSPSPSEVVLREIISLSGPLFHLLVQVLKDQAASNGSEVKELFSSLHTEKDQSISSLRLTLLNILSKLLVGSALSRCDRLNILRSWVDLPGTPTFSIGDSSQTSCSVTVSPCLPRLAFRYRMLADSTDPETANTFSVKGPKSVPYRCVLTSENTHLTVRPEVFTERITALVELLKFCNPVRNIAEAVDDEIQHISSFHSVFVKSNQCQSESSGNGSVEHDASTMSADLFHSLIADINHNLGIILRQRFPEEILLPSCDQTIGNEPFAVTVGIKSSLLAAAMLENLGSQLWPQNPEQVVDLFEVSFTFSCYVYACVLTKFTLR</sequence>